<dbReference type="Proteomes" id="UP000001593">
    <property type="component" value="Unassembled WGS sequence"/>
</dbReference>
<dbReference type="eggNOG" id="KOG3821">
    <property type="taxonomic scope" value="Eukaryota"/>
</dbReference>
<dbReference type="InterPro" id="IPR001863">
    <property type="entry name" value="Glypican"/>
</dbReference>
<dbReference type="HOGENOM" id="CLU_024658_0_0_1"/>
<dbReference type="OMA" id="HMQKNAG"/>
<dbReference type="PANTHER" id="PTHR10822:SF29">
    <property type="entry name" value="DIVISION ABNORMALLY DELAYED PROTEIN"/>
    <property type="match status" value="1"/>
</dbReference>
<sequence length="206" mass="23326">FSGYFKSVVQDGHQHSLQFLSTSNVNLSRAGRPLLARFFQRVELSIDNENVNLTDVVLEFFGGSFPLLYKYASGRSEHLSSRYEKCLRDRMEDIQPFGDHPKQIANGLIEVIKPVQVYLDSLTFAMKIIDGSRLLSFTTGCDPVLLQMTYCSLCKGLSETLKPCHQYCLEVMEKCLAPTLQLQKYWKVYFESLDSLASSLAGEKSV</sequence>
<dbReference type="AlphaFoldDB" id="A7SVQ0"/>
<evidence type="ECO:0000313" key="12">
    <source>
        <dbReference type="EMBL" id="EDO32212.1"/>
    </source>
</evidence>
<comment type="similarity">
    <text evidence="2 11">Belongs to the glypican family.</text>
</comment>
<evidence type="ECO:0000256" key="3">
    <source>
        <dbReference type="ARBA" id="ARBA00022475"/>
    </source>
</evidence>
<keyword evidence="4" id="KW-0336">GPI-anchor</keyword>
<protein>
    <recommendedName>
        <fullName evidence="14">Glypican-5</fullName>
    </recommendedName>
</protein>
<evidence type="ECO:0000256" key="1">
    <source>
        <dbReference type="ARBA" id="ARBA00004609"/>
    </source>
</evidence>
<evidence type="ECO:0000256" key="10">
    <source>
        <dbReference type="ARBA" id="ARBA00023288"/>
    </source>
</evidence>
<keyword evidence="8" id="KW-0325">Glycoprotein</keyword>
<keyword evidence="9" id="KW-0357">Heparan sulfate</keyword>
<proteinExistence type="inferred from homology"/>
<evidence type="ECO:0000256" key="9">
    <source>
        <dbReference type="ARBA" id="ARBA00023207"/>
    </source>
</evidence>
<keyword evidence="3" id="KW-1003">Cell membrane</keyword>
<evidence type="ECO:0000256" key="4">
    <source>
        <dbReference type="ARBA" id="ARBA00022622"/>
    </source>
</evidence>
<dbReference type="PANTHER" id="PTHR10822">
    <property type="entry name" value="GLYPICAN"/>
    <property type="match status" value="1"/>
</dbReference>
<dbReference type="STRING" id="45351.A7SVQ0"/>
<keyword evidence="5" id="KW-0732">Signal</keyword>
<dbReference type="EMBL" id="DS469841">
    <property type="protein sequence ID" value="EDO32212.1"/>
    <property type="molecule type" value="Genomic_DNA"/>
</dbReference>
<dbReference type="GO" id="GO:0098552">
    <property type="term" value="C:side of membrane"/>
    <property type="evidence" value="ECO:0007669"/>
    <property type="project" value="UniProtKB-KW"/>
</dbReference>
<keyword evidence="6" id="KW-0654">Proteoglycan</keyword>
<comment type="subcellular location">
    <subcellularLocation>
        <location evidence="1">Cell membrane</location>
        <topology evidence="1">Lipid-anchor</topology>
        <topology evidence="1">GPI-anchor</topology>
    </subcellularLocation>
</comment>
<dbReference type="InParanoid" id="A7SVQ0"/>
<evidence type="ECO:0000256" key="2">
    <source>
        <dbReference type="ARBA" id="ARBA00010260"/>
    </source>
</evidence>
<dbReference type="Pfam" id="PF01153">
    <property type="entry name" value="Glypican"/>
    <property type="match status" value="1"/>
</dbReference>
<feature type="non-terminal residue" evidence="12">
    <location>
        <position position="206"/>
    </location>
</feature>
<dbReference type="GO" id="GO:0005886">
    <property type="term" value="C:plasma membrane"/>
    <property type="evidence" value="ECO:0007669"/>
    <property type="project" value="UniProtKB-SubCell"/>
</dbReference>
<keyword evidence="10" id="KW-0449">Lipoprotein</keyword>
<dbReference type="PhylomeDB" id="A7SVQ0"/>
<name>A7SVQ0_NEMVE</name>
<keyword evidence="13" id="KW-1185">Reference proteome</keyword>
<evidence type="ECO:0000256" key="11">
    <source>
        <dbReference type="RuleBase" id="RU003518"/>
    </source>
</evidence>
<evidence type="ECO:0000256" key="6">
    <source>
        <dbReference type="ARBA" id="ARBA00022974"/>
    </source>
</evidence>
<gene>
    <name evidence="12" type="ORF">NEMVEDRAFT_v1g134347</name>
</gene>
<accession>A7SVQ0</accession>
<evidence type="ECO:0000256" key="7">
    <source>
        <dbReference type="ARBA" id="ARBA00023136"/>
    </source>
</evidence>
<evidence type="ECO:0000256" key="8">
    <source>
        <dbReference type="ARBA" id="ARBA00023180"/>
    </source>
</evidence>
<reference evidence="12 13" key="1">
    <citation type="journal article" date="2007" name="Science">
        <title>Sea anemone genome reveals ancestral eumetazoan gene repertoire and genomic organization.</title>
        <authorList>
            <person name="Putnam N.H."/>
            <person name="Srivastava M."/>
            <person name="Hellsten U."/>
            <person name="Dirks B."/>
            <person name="Chapman J."/>
            <person name="Salamov A."/>
            <person name="Terry A."/>
            <person name="Shapiro H."/>
            <person name="Lindquist E."/>
            <person name="Kapitonov V.V."/>
            <person name="Jurka J."/>
            <person name="Genikhovich G."/>
            <person name="Grigoriev I.V."/>
            <person name="Lucas S.M."/>
            <person name="Steele R.E."/>
            <person name="Finnerty J.R."/>
            <person name="Technau U."/>
            <person name="Martindale M.Q."/>
            <person name="Rokhsar D.S."/>
        </authorList>
    </citation>
    <scope>NUCLEOTIDE SEQUENCE [LARGE SCALE GENOMIC DNA]</scope>
    <source>
        <strain evidence="13">CH2 X CH6</strain>
    </source>
</reference>
<evidence type="ECO:0000313" key="13">
    <source>
        <dbReference type="Proteomes" id="UP000001593"/>
    </source>
</evidence>
<keyword evidence="7" id="KW-0472">Membrane</keyword>
<dbReference type="GO" id="GO:0009966">
    <property type="term" value="P:regulation of signal transduction"/>
    <property type="evidence" value="ECO:0007669"/>
    <property type="project" value="InterPro"/>
</dbReference>
<dbReference type="KEGG" id="nve:5503212"/>
<evidence type="ECO:0008006" key="14">
    <source>
        <dbReference type="Google" id="ProtNLM"/>
    </source>
</evidence>
<feature type="non-terminal residue" evidence="12">
    <location>
        <position position="1"/>
    </location>
</feature>
<organism evidence="12 13">
    <name type="scientific">Nematostella vectensis</name>
    <name type="common">Starlet sea anemone</name>
    <dbReference type="NCBI Taxonomy" id="45351"/>
    <lineage>
        <taxon>Eukaryota</taxon>
        <taxon>Metazoa</taxon>
        <taxon>Cnidaria</taxon>
        <taxon>Anthozoa</taxon>
        <taxon>Hexacorallia</taxon>
        <taxon>Actiniaria</taxon>
        <taxon>Edwardsiidae</taxon>
        <taxon>Nematostella</taxon>
    </lineage>
</organism>
<evidence type="ECO:0000256" key="5">
    <source>
        <dbReference type="ARBA" id="ARBA00022729"/>
    </source>
</evidence>